<dbReference type="InterPro" id="IPR015424">
    <property type="entry name" value="PyrdxlP-dep_Trfase"/>
</dbReference>
<protein>
    <submittedName>
        <fullName evidence="7">GntR family transcriptional regulator/MocR family aminotransferase</fullName>
    </submittedName>
</protein>
<dbReference type="Pfam" id="PF00392">
    <property type="entry name" value="GntR"/>
    <property type="match status" value="1"/>
</dbReference>
<dbReference type="OrthoDB" id="9784718at2"/>
<dbReference type="CDD" id="cd00609">
    <property type="entry name" value="AAT_like"/>
    <property type="match status" value="1"/>
</dbReference>
<sequence>MAVEWSGLSPEVLVRLDRESSETLGSQLQNALRGAIREGRLVNGERLPSSRKLAADLGVSRGLVQSTYDQLESEGYVRAFSGSATRVAFSPQQTTATAPDTVVPAKPAIDFVPGRPDLNSFPARDWLWACGEATRTASARDFGYGDGRGAPTLRTVIASYLQRVRGAFAQPDDLVICSGFTQGAALTLAALRASGVTSVAVEDPGHLEMPLLVRRAGLTPSFVAVDNQGLVVDDLARTRATAVIVTPAHQTPTGVVLTPQRRLELLRWAEQVGGVVIEDDYDSEFRYDKQPVGALQGLAPDHVVTIGSVSKTLAPALRLGWALAPRQLVPYLIEEKQRSDRGTPTLDQLALARLIESGRFDRHLRRMRTVYAARRAALVDAIAEHAPTLNLIGLAAGFHAVALLPDGTDENALVAEAAHRSIGLQPLARYRSPAHPGPPGVVFGFGDTNEPAIRHGIATIKDLLQSPPTLNS</sequence>
<keyword evidence="7" id="KW-0032">Aminotransferase</keyword>
<dbReference type="GO" id="GO:0008483">
    <property type="term" value="F:transaminase activity"/>
    <property type="evidence" value="ECO:0007669"/>
    <property type="project" value="UniProtKB-KW"/>
</dbReference>
<dbReference type="Proteomes" id="UP000295151">
    <property type="component" value="Unassembled WGS sequence"/>
</dbReference>
<dbReference type="InterPro" id="IPR004839">
    <property type="entry name" value="Aminotransferase_I/II_large"/>
</dbReference>
<dbReference type="GO" id="GO:0030170">
    <property type="term" value="F:pyridoxal phosphate binding"/>
    <property type="evidence" value="ECO:0007669"/>
    <property type="project" value="InterPro"/>
</dbReference>
<keyword evidence="5" id="KW-0804">Transcription</keyword>
<evidence type="ECO:0000256" key="1">
    <source>
        <dbReference type="ARBA" id="ARBA00005384"/>
    </source>
</evidence>
<evidence type="ECO:0000256" key="3">
    <source>
        <dbReference type="ARBA" id="ARBA00023015"/>
    </source>
</evidence>
<dbReference type="PANTHER" id="PTHR46577">
    <property type="entry name" value="HTH-TYPE TRANSCRIPTIONAL REGULATORY PROTEIN GABR"/>
    <property type="match status" value="1"/>
</dbReference>
<dbReference type="InterPro" id="IPR015421">
    <property type="entry name" value="PyrdxlP-dep_Trfase_major"/>
</dbReference>
<accession>A0A4V3FJV4</accession>
<comment type="similarity">
    <text evidence="1">In the C-terminal section; belongs to the class-I pyridoxal-phosphate-dependent aminotransferase family.</text>
</comment>
<proteinExistence type="inferred from homology"/>
<organism evidence="7 8">
    <name type="scientific">Kribbella voronezhensis</name>
    <dbReference type="NCBI Taxonomy" id="2512212"/>
    <lineage>
        <taxon>Bacteria</taxon>
        <taxon>Bacillati</taxon>
        <taxon>Actinomycetota</taxon>
        <taxon>Actinomycetes</taxon>
        <taxon>Propionibacteriales</taxon>
        <taxon>Kribbellaceae</taxon>
        <taxon>Kribbella</taxon>
    </lineage>
</organism>
<name>A0A4V3FJV4_9ACTN</name>
<dbReference type="InterPro" id="IPR036390">
    <property type="entry name" value="WH_DNA-bd_sf"/>
</dbReference>
<dbReference type="InterPro" id="IPR051446">
    <property type="entry name" value="HTH_trans_reg/aminotransferase"/>
</dbReference>
<evidence type="ECO:0000256" key="4">
    <source>
        <dbReference type="ARBA" id="ARBA00023125"/>
    </source>
</evidence>
<dbReference type="AlphaFoldDB" id="A0A4V3FJV4"/>
<dbReference type="RefSeq" id="WP_133977461.1">
    <property type="nucleotide sequence ID" value="NZ_SOCE01000001.1"/>
</dbReference>
<keyword evidence="3" id="KW-0805">Transcription regulation</keyword>
<dbReference type="Gene3D" id="3.40.640.10">
    <property type="entry name" value="Type I PLP-dependent aspartate aminotransferase-like (Major domain)"/>
    <property type="match status" value="1"/>
</dbReference>
<dbReference type="InterPro" id="IPR036388">
    <property type="entry name" value="WH-like_DNA-bd_sf"/>
</dbReference>
<dbReference type="PANTHER" id="PTHR46577:SF1">
    <property type="entry name" value="HTH-TYPE TRANSCRIPTIONAL REGULATORY PROTEIN GABR"/>
    <property type="match status" value="1"/>
</dbReference>
<dbReference type="SUPFAM" id="SSF46785">
    <property type="entry name" value="Winged helix' DNA-binding domain"/>
    <property type="match status" value="1"/>
</dbReference>
<keyword evidence="4" id="KW-0238">DNA-binding</keyword>
<keyword evidence="2" id="KW-0663">Pyridoxal phosphate</keyword>
<dbReference type="Pfam" id="PF00155">
    <property type="entry name" value="Aminotran_1_2"/>
    <property type="match status" value="1"/>
</dbReference>
<dbReference type="SUPFAM" id="SSF53383">
    <property type="entry name" value="PLP-dependent transferases"/>
    <property type="match status" value="1"/>
</dbReference>
<comment type="caution">
    <text evidence="7">The sequence shown here is derived from an EMBL/GenBank/DDBJ whole genome shotgun (WGS) entry which is preliminary data.</text>
</comment>
<dbReference type="PROSITE" id="PS50949">
    <property type="entry name" value="HTH_GNTR"/>
    <property type="match status" value="1"/>
</dbReference>
<evidence type="ECO:0000313" key="7">
    <source>
        <dbReference type="EMBL" id="TDU87733.1"/>
    </source>
</evidence>
<keyword evidence="7" id="KW-0808">Transferase</keyword>
<dbReference type="GO" id="GO:0003677">
    <property type="term" value="F:DNA binding"/>
    <property type="evidence" value="ECO:0007669"/>
    <property type="project" value="UniProtKB-KW"/>
</dbReference>
<feature type="domain" description="HTH gntR-type" evidence="6">
    <location>
        <begin position="22"/>
        <end position="90"/>
    </location>
</feature>
<dbReference type="EMBL" id="SOCE01000001">
    <property type="protein sequence ID" value="TDU87733.1"/>
    <property type="molecule type" value="Genomic_DNA"/>
</dbReference>
<dbReference type="InterPro" id="IPR000524">
    <property type="entry name" value="Tscrpt_reg_HTH_GntR"/>
</dbReference>
<dbReference type="SMART" id="SM00345">
    <property type="entry name" value="HTH_GNTR"/>
    <property type="match status" value="1"/>
</dbReference>
<evidence type="ECO:0000259" key="6">
    <source>
        <dbReference type="PROSITE" id="PS50949"/>
    </source>
</evidence>
<dbReference type="Gene3D" id="1.10.10.10">
    <property type="entry name" value="Winged helix-like DNA-binding domain superfamily/Winged helix DNA-binding domain"/>
    <property type="match status" value="1"/>
</dbReference>
<evidence type="ECO:0000256" key="5">
    <source>
        <dbReference type="ARBA" id="ARBA00023163"/>
    </source>
</evidence>
<evidence type="ECO:0000256" key="2">
    <source>
        <dbReference type="ARBA" id="ARBA00022898"/>
    </source>
</evidence>
<keyword evidence="8" id="KW-1185">Reference proteome</keyword>
<evidence type="ECO:0000313" key="8">
    <source>
        <dbReference type="Proteomes" id="UP000295151"/>
    </source>
</evidence>
<dbReference type="CDD" id="cd07377">
    <property type="entry name" value="WHTH_GntR"/>
    <property type="match status" value="1"/>
</dbReference>
<dbReference type="PRINTS" id="PR00035">
    <property type="entry name" value="HTHGNTR"/>
</dbReference>
<gene>
    <name evidence="7" type="ORF">EV138_1261</name>
</gene>
<dbReference type="GO" id="GO:0003700">
    <property type="term" value="F:DNA-binding transcription factor activity"/>
    <property type="evidence" value="ECO:0007669"/>
    <property type="project" value="InterPro"/>
</dbReference>
<reference evidence="7 8" key="1">
    <citation type="submission" date="2019-03" db="EMBL/GenBank/DDBJ databases">
        <title>Genomic Encyclopedia of Type Strains, Phase III (KMG-III): the genomes of soil and plant-associated and newly described type strains.</title>
        <authorList>
            <person name="Whitman W."/>
        </authorList>
    </citation>
    <scope>NUCLEOTIDE SEQUENCE [LARGE SCALE GENOMIC DNA]</scope>
    <source>
        <strain evidence="7 8">VKM Ac-2575</strain>
    </source>
</reference>